<sequence>MWRVCFGRGQNRRTRIYRSNTKIQQARDLGAEGYDAWSKECPDSEAGNVALHQDSCTQLDEDNKRDALILSVTPACFTVVSLDDRRALRQNLTSRQWMGDRVKKRTAPALDSQVGVPSGITPRVSVCRRDEHEETAQCPSEAIRVADGEDLLALIFKYEPEALAGMLQELLNEGDVWKGVVRVPPFIRLSRSNNGPQSEGDATSCSAAAAIAPIPPLPGMEPPLSSSVAPPTPLASSEYKSPGGVAAQQPLGLLRKLFQRISRGSRDFCTLTAIEAASWSAALAERDGAMEVGGGITVDAAAGITAGSELRSGSRSRRSLTLIAEQAVEASGSQQATSGPDQHQCQTNLINSNSANHACAYSNTPAQRESKVMRLSDMMMSMLLEGEEAAQTDLPMPPMHPPSVTRRMSPFCSASAQNPTLDRSTGGGYTTGRVLNGPSNMANNQSLNPPGKSAAAGGAGAAVAGQTISSVTPRRSSLSLPRRRSSGYVCVGGGGHLTLQGSDSFSRPTTATATSRSTPSATNPQVASSIMSMTGGDAAGAMAGVVGATAAPAAQPPVPPAHRDANPLSTSTLTLSLVRRACMSNAAQVEGEPSAQTEPAFGSFTGNNRSRRGRLRRVVSCYDSRSGGEGTTGGDNSGAPNASNEDSHMADDEEVDVSPIPPRQGSSVGTGLLSSLGVGETMHYVNASARLLTFAAHLKSAPMATQLLAGVAPVPTPNGIASGGGGGGGGGVASGSAAAGSSSTLATAGG</sequence>
<dbReference type="Proteomes" id="UP000722791">
    <property type="component" value="Unassembled WGS sequence"/>
</dbReference>
<feature type="compositionally biased region" description="Gly residues" evidence="1">
    <location>
        <begin position="627"/>
        <end position="636"/>
    </location>
</feature>
<feature type="region of interest" description="Disordered" evidence="1">
    <location>
        <begin position="499"/>
        <end position="527"/>
    </location>
</feature>
<proteinExistence type="predicted"/>
<comment type="caution">
    <text evidence="2">The sequence shown here is derived from an EMBL/GenBank/DDBJ whole genome shotgun (WGS) entry which is preliminary data.</text>
</comment>
<gene>
    <name evidence="2" type="ORF">Vretimale_10932</name>
</gene>
<feature type="compositionally biased region" description="Gly residues" evidence="1">
    <location>
        <begin position="722"/>
        <end position="733"/>
    </location>
</feature>
<organism evidence="2 3">
    <name type="scientific">Volvox reticuliferus</name>
    <dbReference type="NCBI Taxonomy" id="1737510"/>
    <lineage>
        <taxon>Eukaryota</taxon>
        <taxon>Viridiplantae</taxon>
        <taxon>Chlorophyta</taxon>
        <taxon>core chlorophytes</taxon>
        <taxon>Chlorophyceae</taxon>
        <taxon>CS clade</taxon>
        <taxon>Chlamydomonadales</taxon>
        <taxon>Volvocaceae</taxon>
        <taxon>Volvox</taxon>
    </lineage>
</organism>
<name>A0A8J4GGN6_9CHLO</name>
<feature type="region of interest" description="Disordered" evidence="1">
    <location>
        <begin position="219"/>
        <end position="244"/>
    </location>
</feature>
<feature type="compositionally biased region" description="Low complexity" evidence="1">
    <location>
        <begin position="734"/>
        <end position="750"/>
    </location>
</feature>
<dbReference type="AlphaFoldDB" id="A0A8J4GGN6"/>
<feature type="region of interest" description="Disordered" evidence="1">
    <location>
        <begin position="722"/>
        <end position="750"/>
    </location>
</feature>
<evidence type="ECO:0000256" key="1">
    <source>
        <dbReference type="SAM" id="MobiDB-lite"/>
    </source>
</evidence>
<feature type="region of interest" description="Disordered" evidence="1">
    <location>
        <begin position="588"/>
        <end position="668"/>
    </location>
</feature>
<evidence type="ECO:0000313" key="2">
    <source>
        <dbReference type="EMBL" id="GIM06670.1"/>
    </source>
</evidence>
<reference evidence="2" key="1">
    <citation type="journal article" date="2021" name="Proc. Natl. Acad. Sci. U.S.A.">
        <title>Three genomes in the algal genus Volvox reveal the fate of a haploid sex-determining region after a transition to homothallism.</title>
        <authorList>
            <person name="Yamamoto K."/>
            <person name="Hamaji T."/>
            <person name="Kawai-Toyooka H."/>
            <person name="Matsuzaki R."/>
            <person name="Takahashi F."/>
            <person name="Nishimura Y."/>
            <person name="Kawachi M."/>
            <person name="Noguchi H."/>
            <person name="Minakuchi Y."/>
            <person name="Umen J.G."/>
            <person name="Toyoda A."/>
            <person name="Nozaki H."/>
        </authorList>
    </citation>
    <scope>NUCLEOTIDE SEQUENCE</scope>
    <source>
        <strain evidence="2">NIES-3785</strain>
    </source>
</reference>
<dbReference type="EMBL" id="BNCQ01000022">
    <property type="protein sequence ID" value="GIM06670.1"/>
    <property type="molecule type" value="Genomic_DNA"/>
</dbReference>
<feature type="compositionally biased region" description="Polar residues" evidence="1">
    <location>
        <begin position="224"/>
        <end position="239"/>
    </location>
</feature>
<accession>A0A8J4GGN6</accession>
<feature type="non-terminal residue" evidence="2">
    <location>
        <position position="1"/>
    </location>
</feature>
<protein>
    <submittedName>
        <fullName evidence="2">Uncharacterized protein</fullName>
    </submittedName>
</protein>
<feature type="compositionally biased region" description="Low complexity" evidence="1">
    <location>
        <begin position="506"/>
        <end position="522"/>
    </location>
</feature>
<evidence type="ECO:0000313" key="3">
    <source>
        <dbReference type="Proteomes" id="UP000722791"/>
    </source>
</evidence>